<sequence length="68" mass="8100">MAEHRTQKMQFRARPTNFPGFLYILQETRRTVIYGWSTFFVYSGITLGFYCLRRITTPEPGTSRRPIH</sequence>
<organism evidence="2 3">
    <name type="scientific">Aspergillus glaucus CBS 516.65</name>
    <dbReference type="NCBI Taxonomy" id="1160497"/>
    <lineage>
        <taxon>Eukaryota</taxon>
        <taxon>Fungi</taxon>
        <taxon>Dikarya</taxon>
        <taxon>Ascomycota</taxon>
        <taxon>Pezizomycotina</taxon>
        <taxon>Eurotiomycetes</taxon>
        <taxon>Eurotiomycetidae</taxon>
        <taxon>Eurotiales</taxon>
        <taxon>Aspergillaceae</taxon>
        <taxon>Aspergillus</taxon>
        <taxon>Aspergillus subgen. Aspergillus</taxon>
    </lineage>
</organism>
<dbReference type="VEuPathDB" id="FungiDB:ASPGLDRAFT_1174081"/>
<keyword evidence="1" id="KW-0812">Transmembrane</keyword>
<evidence type="ECO:0000313" key="3">
    <source>
        <dbReference type="Proteomes" id="UP000184300"/>
    </source>
</evidence>
<keyword evidence="1" id="KW-1133">Transmembrane helix</keyword>
<reference evidence="3" key="1">
    <citation type="journal article" date="2017" name="Genome Biol.">
        <title>Comparative genomics reveals high biological diversity and specific adaptations in the industrially and medically important fungal genus Aspergillus.</title>
        <authorList>
            <person name="de Vries R.P."/>
            <person name="Riley R."/>
            <person name="Wiebenga A."/>
            <person name="Aguilar-Osorio G."/>
            <person name="Amillis S."/>
            <person name="Uchima C.A."/>
            <person name="Anderluh G."/>
            <person name="Asadollahi M."/>
            <person name="Askin M."/>
            <person name="Barry K."/>
            <person name="Battaglia E."/>
            <person name="Bayram O."/>
            <person name="Benocci T."/>
            <person name="Braus-Stromeyer S.A."/>
            <person name="Caldana C."/>
            <person name="Canovas D."/>
            <person name="Cerqueira G.C."/>
            <person name="Chen F."/>
            <person name="Chen W."/>
            <person name="Choi C."/>
            <person name="Clum A."/>
            <person name="Dos Santos R.A."/>
            <person name="Damasio A.R."/>
            <person name="Diallinas G."/>
            <person name="Emri T."/>
            <person name="Fekete E."/>
            <person name="Flipphi M."/>
            <person name="Freyberg S."/>
            <person name="Gallo A."/>
            <person name="Gournas C."/>
            <person name="Habgood R."/>
            <person name="Hainaut M."/>
            <person name="Harispe M.L."/>
            <person name="Henrissat B."/>
            <person name="Hilden K.S."/>
            <person name="Hope R."/>
            <person name="Hossain A."/>
            <person name="Karabika E."/>
            <person name="Karaffa L."/>
            <person name="Karanyi Z."/>
            <person name="Krasevec N."/>
            <person name="Kuo A."/>
            <person name="Kusch H."/>
            <person name="LaButti K."/>
            <person name="Lagendijk E.L."/>
            <person name="Lapidus A."/>
            <person name="Levasseur A."/>
            <person name="Lindquist E."/>
            <person name="Lipzen A."/>
            <person name="Logrieco A.F."/>
            <person name="MacCabe A."/>
            <person name="Maekelae M.R."/>
            <person name="Malavazi I."/>
            <person name="Melin P."/>
            <person name="Meyer V."/>
            <person name="Mielnichuk N."/>
            <person name="Miskei M."/>
            <person name="Molnar A.P."/>
            <person name="Mule G."/>
            <person name="Ngan C.Y."/>
            <person name="Orejas M."/>
            <person name="Orosz E."/>
            <person name="Ouedraogo J.P."/>
            <person name="Overkamp K.M."/>
            <person name="Park H.-S."/>
            <person name="Perrone G."/>
            <person name="Piumi F."/>
            <person name="Punt P.J."/>
            <person name="Ram A.F."/>
            <person name="Ramon A."/>
            <person name="Rauscher S."/>
            <person name="Record E."/>
            <person name="Riano-Pachon D.M."/>
            <person name="Robert V."/>
            <person name="Roehrig J."/>
            <person name="Ruller R."/>
            <person name="Salamov A."/>
            <person name="Salih N.S."/>
            <person name="Samson R.A."/>
            <person name="Sandor E."/>
            <person name="Sanguinetti M."/>
            <person name="Schuetze T."/>
            <person name="Sepcic K."/>
            <person name="Shelest E."/>
            <person name="Sherlock G."/>
            <person name="Sophianopoulou V."/>
            <person name="Squina F.M."/>
            <person name="Sun H."/>
            <person name="Susca A."/>
            <person name="Todd R.B."/>
            <person name="Tsang A."/>
            <person name="Unkles S.E."/>
            <person name="van de Wiele N."/>
            <person name="van Rossen-Uffink D."/>
            <person name="Oliveira J.V."/>
            <person name="Vesth T.C."/>
            <person name="Visser J."/>
            <person name="Yu J.-H."/>
            <person name="Zhou M."/>
            <person name="Andersen M.R."/>
            <person name="Archer D.B."/>
            <person name="Baker S.E."/>
            <person name="Benoit I."/>
            <person name="Brakhage A.A."/>
            <person name="Braus G.H."/>
            <person name="Fischer R."/>
            <person name="Frisvad J.C."/>
            <person name="Goldman G.H."/>
            <person name="Houbraken J."/>
            <person name="Oakley B."/>
            <person name="Pocsi I."/>
            <person name="Scazzocchio C."/>
            <person name="Seiboth B."/>
            <person name="vanKuyk P.A."/>
            <person name="Wortman J."/>
            <person name="Dyer P.S."/>
            <person name="Grigoriev I.V."/>
        </authorList>
    </citation>
    <scope>NUCLEOTIDE SEQUENCE [LARGE SCALE GENOMIC DNA]</scope>
    <source>
        <strain evidence="3">CBS 516.65</strain>
    </source>
</reference>
<evidence type="ECO:0000313" key="2">
    <source>
        <dbReference type="EMBL" id="OJJ87428.1"/>
    </source>
</evidence>
<keyword evidence="1" id="KW-0472">Membrane</keyword>
<dbReference type="Proteomes" id="UP000184300">
    <property type="component" value="Unassembled WGS sequence"/>
</dbReference>
<gene>
    <name evidence="2" type="ORF">ASPGLDRAFT_1174081</name>
</gene>
<dbReference type="AlphaFoldDB" id="A0A1L9VU20"/>
<proteinExistence type="predicted"/>
<keyword evidence="3" id="KW-1185">Reference proteome</keyword>
<accession>A0A1L9VU20</accession>
<protein>
    <submittedName>
        <fullName evidence="2">Uncharacterized protein</fullName>
    </submittedName>
</protein>
<dbReference type="GeneID" id="34456124"/>
<name>A0A1L9VU20_ASPGL</name>
<dbReference type="RefSeq" id="XP_022404117.1">
    <property type="nucleotide sequence ID" value="XM_022539863.1"/>
</dbReference>
<feature type="transmembrane region" description="Helical" evidence="1">
    <location>
        <begin position="33"/>
        <end position="52"/>
    </location>
</feature>
<dbReference type="EMBL" id="KV878891">
    <property type="protein sequence ID" value="OJJ87428.1"/>
    <property type="molecule type" value="Genomic_DNA"/>
</dbReference>
<evidence type="ECO:0000256" key="1">
    <source>
        <dbReference type="SAM" id="Phobius"/>
    </source>
</evidence>